<organism evidence="4 5">
    <name type="scientific">Thraustotheca clavata</name>
    <dbReference type="NCBI Taxonomy" id="74557"/>
    <lineage>
        <taxon>Eukaryota</taxon>
        <taxon>Sar</taxon>
        <taxon>Stramenopiles</taxon>
        <taxon>Oomycota</taxon>
        <taxon>Saprolegniomycetes</taxon>
        <taxon>Saprolegniales</taxon>
        <taxon>Achlyaceae</taxon>
        <taxon>Thraustotheca</taxon>
    </lineage>
</organism>
<dbReference type="PROSITE" id="PS50011">
    <property type="entry name" value="PROTEIN_KINASE_DOM"/>
    <property type="match status" value="1"/>
</dbReference>
<dbReference type="Gene3D" id="3.30.200.20">
    <property type="entry name" value="Phosphorylase Kinase, domain 1"/>
    <property type="match status" value="1"/>
</dbReference>
<dbReference type="PRINTS" id="PR00109">
    <property type="entry name" value="TYRKINASE"/>
</dbReference>
<dbReference type="Gene3D" id="1.10.510.10">
    <property type="entry name" value="Transferase(Phosphotransferase) domain 1"/>
    <property type="match status" value="1"/>
</dbReference>
<dbReference type="InterPro" id="IPR001245">
    <property type="entry name" value="Ser-Thr/Tyr_kinase_cat_dom"/>
</dbReference>
<feature type="domain" description="Protein kinase" evidence="3">
    <location>
        <begin position="261"/>
        <end position="527"/>
    </location>
</feature>
<dbReference type="STRING" id="74557.A0A1V9YIX8"/>
<feature type="region of interest" description="Disordered" evidence="1">
    <location>
        <begin position="206"/>
        <end position="229"/>
    </location>
</feature>
<dbReference type="Pfam" id="PF07714">
    <property type="entry name" value="PK_Tyr_Ser-Thr"/>
    <property type="match status" value="1"/>
</dbReference>
<dbReference type="EMBL" id="JNBS01003686">
    <property type="protein sequence ID" value="OQR85679.1"/>
    <property type="molecule type" value="Genomic_DNA"/>
</dbReference>
<keyword evidence="4" id="KW-0808">Transferase</keyword>
<keyword evidence="2" id="KW-0812">Transmembrane</keyword>
<reference evidence="4 5" key="1">
    <citation type="journal article" date="2014" name="Genome Biol. Evol.">
        <title>The secreted proteins of Achlya hypogyna and Thraustotheca clavata identify the ancestral oomycete secretome and reveal gene acquisitions by horizontal gene transfer.</title>
        <authorList>
            <person name="Misner I."/>
            <person name="Blouin N."/>
            <person name="Leonard G."/>
            <person name="Richards T.A."/>
            <person name="Lane C.E."/>
        </authorList>
    </citation>
    <scope>NUCLEOTIDE SEQUENCE [LARGE SCALE GENOMIC DNA]</scope>
    <source>
        <strain evidence="4 5">ATCC 34112</strain>
    </source>
</reference>
<evidence type="ECO:0000256" key="1">
    <source>
        <dbReference type="SAM" id="MobiDB-lite"/>
    </source>
</evidence>
<dbReference type="OrthoDB" id="4062651at2759"/>
<dbReference type="InterPro" id="IPR008271">
    <property type="entry name" value="Ser/Thr_kinase_AS"/>
</dbReference>
<dbReference type="PROSITE" id="PS00108">
    <property type="entry name" value="PROTEIN_KINASE_ST"/>
    <property type="match status" value="1"/>
</dbReference>
<dbReference type="SUPFAM" id="SSF56112">
    <property type="entry name" value="Protein kinase-like (PK-like)"/>
    <property type="match status" value="1"/>
</dbReference>
<dbReference type="GO" id="GO:0004674">
    <property type="term" value="F:protein serine/threonine kinase activity"/>
    <property type="evidence" value="ECO:0007669"/>
    <property type="project" value="TreeGrafter"/>
</dbReference>
<dbReference type="Proteomes" id="UP000243217">
    <property type="component" value="Unassembled WGS sequence"/>
</dbReference>
<gene>
    <name evidence="4" type="ORF">THRCLA_10653</name>
</gene>
<feature type="transmembrane region" description="Helical" evidence="2">
    <location>
        <begin position="152"/>
        <end position="174"/>
    </location>
</feature>
<proteinExistence type="predicted"/>
<keyword evidence="5" id="KW-1185">Reference proteome</keyword>
<dbReference type="SMART" id="SM00220">
    <property type="entry name" value="S_TKc"/>
    <property type="match status" value="1"/>
</dbReference>
<feature type="compositionally biased region" description="Polar residues" evidence="1">
    <location>
        <begin position="207"/>
        <end position="229"/>
    </location>
</feature>
<evidence type="ECO:0000259" key="3">
    <source>
        <dbReference type="PROSITE" id="PS50011"/>
    </source>
</evidence>
<keyword evidence="2" id="KW-1133">Transmembrane helix</keyword>
<comment type="caution">
    <text evidence="4">The sequence shown here is derived from an EMBL/GenBank/DDBJ whole genome shotgun (WGS) entry which is preliminary data.</text>
</comment>
<dbReference type="PANTHER" id="PTHR44329">
    <property type="entry name" value="SERINE/THREONINE-PROTEIN KINASE TNNI3K-RELATED"/>
    <property type="match status" value="1"/>
</dbReference>
<keyword evidence="4" id="KW-0418">Kinase</keyword>
<accession>A0A1V9YIX8</accession>
<evidence type="ECO:0000313" key="5">
    <source>
        <dbReference type="Proteomes" id="UP000243217"/>
    </source>
</evidence>
<dbReference type="PANTHER" id="PTHR44329:SF214">
    <property type="entry name" value="PROTEIN KINASE DOMAIN-CONTAINING PROTEIN"/>
    <property type="match status" value="1"/>
</dbReference>
<name>A0A1V9YIX8_9STRA</name>
<dbReference type="InterPro" id="IPR011009">
    <property type="entry name" value="Kinase-like_dom_sf"/>
</dbReference>
<dbReference type="GO" id="GO:0005524">
    <property type="term" value="F:ATP binding"/>
    <property type="evidence" value="ECO:0007669"/>
    <property type="project" value="InterPro"/>
</dbReference>
<dbReference type="AlphaFoldDB" id="A0A1V9YIX8"/>
<protein>
    <submittedName>
        <fullName evidence="4">Kinase</fullName>
    </submittedName>
</protein>
<evidence type="ECO:0000313" key="4">
    <source>
        <dbReference type="EMBL" id="OQR85679.1"/>
    </source>
</evidence>
<keyword evidence="2" id="KW-0472">Membrane</keyword>
<dbReference type="InterPro" id="IPR051681">
    <property type="entry name" value="Ser/Thr_Kinases-Pseudokinases"/>
</dbReference>
<dbReference type="InterPro" id="IPR000719">
    <property type="entry name" value="Prot_kinase_dom"/>
</dbReference>
<evidence type="ECO:0000256" key="2">
    <source>
        <dbReference type="SAM" id="Phobius"/>
    </source>
</evidence>
<sequence>MLYNNTIKSVTNQDWRAITSLNIGANPLEIFANVQLSRSLKFLFCKDTPQLSNITIDDTAFIALNSLPAWNQNPNDLVGFAIDSDIKTDPIKCAELGGVIRQLFQGKTTYTVTACVLGSSTATLSTATTTPTPNNATVVNSTDSNSSSNTGIIVSVIVGAIGLIGIAIVIFIFIRQEKRLPNQSALEAPYQPYDEPNVQPKVAYNQPEYNTGHTQGTGRSLGTGNSQGSRGHLSAHLDANVANLDLSYLLHHRLVLADLIVTSNKPLASGAYGEVWLGSYGALQVAIKRLKSRQPHQVQKFIDEIILMSQLDSDYIVKFVGASWTRPIEIECVVEYMDLGDLRNYLANQSPRQFTWDQKYQCIVNIVRGLVYLHTYNPPVIHRDLKSRNVLLDSAKGTKLTDFGTSRVAEDNDLMTNGIGTYQWMAPEVISGTSYSSPADIYSFGIILSEFCTHQVPYAGGRNPQTGRLLSQHQVLCEVREGRLHPSFDGEHVPTWAIDVAMHCLQLNEYDRPTALELSAIFNRIKP</sequence>